<keyword evidence="4" id="KW-0472">Membrane</keyword>
<accession>A0A5E8CGM1</accession>
<reference evidence="6" key="1">
    <citation type="submission" date="2019-09" db="EMBL/GenBank/DDBJ databases">
        <authorList>
            <person name="Needham M D."/>
        </authorList>
    </citation>
    <scope>NUCLEOTIDE SEQUENCE</scope>
</reference>
<evidence type="ECO:0000313" key="6">
    <source>
        <dbReference type="EMBL" id="VVU94568.1"/>
    </source>
</evidence>
<name>A0A5E8CGM1_9ZZZZ</name>
<protein>
    <submittedName>
        <fullName evidence="6">Acyltransferase</fullName>
    </submittedName>
</protein>
<feature type="transmembrane region" description="Helical" evidence="4">
    <location>
        <begin position="319"/>
        <end position="337"/>
    </location>
</feature>
<evidence type="ECO:0000256" key="1">
    <source>
        <dbReference type="ARBA" id="ARBA00008655"/>
    </source>
</evidence>
<proteinExistence type="inferred from homology"/>
<dbReference type="CDD" id="cd07990">
    <property type="entry name" value="LPLAT_LCLAT1-like"/>
    <property type="match status" value="1"/>
</dbReference>
<evidence type="ECO:0000259" key="5">
    <source>
        <dbReference type="SMART" id="SM00563"/>
    </source>
</evidence>
<keyword evidence="2 6" id="KW-0808">Transferase</keyword>
<dbReference type="PANTHER" id="PTHR10983">
    <property type="entry name" value="1-ACYLGLYCEROL-3-PHOSPHATE ACYLTRANSFERASE-RELATED"/>
    <property type="match status" value="1"/>
</dbReference>
<feature type="domain" description="Phospholipid/glycerol acyltransferase" evidence="5">
    <location>
        <begin position="76"/>
        <end position="194"/>
    </location>
</feature>
<evidence type="ECO:0000256" key="4">
    <source>
        <dbReference type="SAM" id="Phobius"/>
    </source>
</evidence>
<dbReference type="GO" id="GO:0016746">
    <property type="term" value="F:acyltransferase activity"/>
    <property type="evidence" value="ECO:0007669"/>
    <property type="project" value="UniProtKB-KW"/>
</dbReference>
<dbReference type="GO" id="GO:0012505">
    <property type="term" value="C:endomembrane system"/>
    <property type="evidence" value="ECO:0007669"/>
    <property type="project" value="TreeGrafter"/>
</dbReference>
<keyword evidence="4" id="KW-1133">Transmembrane helix</keyword>
<dbReference type="SMART" id="SM00563">
    <property type="entry name" value="PlsC"/>
    <property type="match status" value="1"/>
</dbReference>
<dbReference type="AlphaFoldDB" id="A0A5E8CGM1"/>
<dbReference type="SUPFAM" id="SSF69593">
    <property type="entry name" value="Glycerol-3-phosphate (1)-acyltransferase"/>
    <property type="match status" value="1"/>
</dbReference>
<dbReference type="InterPro" id="IPR032098">
    <property type="entry name" value="Acyltransf_C"/>
</dbReference>
<gene>
    <name evidence="6" type="ORF">CPAV1605_293</name>
</gene>
<comment type="similarity">
    <text evidence="1">Belongs to the 1-acyl-sn-glycerol-3-phosphate acyltransferase family.</text>
</comment>
<evidence type="ECO:0000256" key="2">
    <source>
        <dbReference type="ARBA" id="ARBA00022679"/>
    </source>
</evidence>
<dbReference type="EMBL" id="CABVLZ010000001">
    <property type="protein sequence ID" value="VVU94568.1"/>
    <property type="molecule type" value="Genomic_DNA"/>
</dbReference>
<keyword evidence="3 6" id="KW-0012">Acyltransferase</keyword>
<organism evidence="6">
    <name type="scientific">seawater metagenome</name>
    <dbReference type="NCBI Taxonomy" id="1561972"/>
    <lineage>
        <taxon>unclassified sequences</taxon>
        <taxon>metagenomes</taxon>
        <taxon>ecological metagenomes</taxon>
    </lineage>
</organism>
<evidence type="ECO:0000256" key="3">
    <source>
        <dbReference type="ARBA" id="ARBA00023315"/>
    </source>
</evidence>
<sequence length="349" mass="40617">MRGLLIIIYTIISWYFTGLMVISFHMLGCLGLRSTTDDLNKFIMGTSMSNVSFLIHHILRVPMYQYGDEIDYEGTNVFIMNHRSSLDFLFFISFICQTNDPSKISIALKSILKYVPGMGWVVYINDFPLLNRSLKDDGKYLETMGDDGESKTILIFPEGTRFSPPKLKKSNEYSLKNNYPQFNNVLLPKTKGTHRVMCGLLNNNNIKGFYDLTINLKGIEKGKAHRTSDLIFKDDIKSVHIHVKKINICSIPRNEDAFRGWLHDLYKSKDLLLELNLENWPKVFTKRKIRNIKNSIWFNTYLLFSIASLILLFKCKSYRKFNIIILIIGTLLVFNNSKYKSKMRHVKQF</sequence>
<keyword evidence="4" id="KW-0812">Transmembrane</keyword>
<dbReference type="Pfam" id="PF16076">
    <property type="entry name" value="Acyltransf_C"/>
    <property type="match status" value="1"/>
</dbReference>
<dbReference type="PANTHER" id="PTHR10983:SF16">
    <property type="entry name" value="LYSOCARDIOLIPIN ACYLTRANSFERASE 1"/>
    <property type="match status" value="1"/>
</dbReference>
<dbReference type="Pfam" id="PF01553">
    <property type="entry name" value="Acyltransferase"/>
    <property type="match status" value="1"/>
</dbReference>
<dbReference type="InterPro" id="IPR002123">
    <property type="entry name" value="Plipid/glycerol_acylTrfase"/>
</dbReference>
<feature type="transmembrane region" description="Helical" evidence="4">
    <location>
        <begin position="296"/>
        <end position="313"/>
    </location>
</feature>
<feature type="transmembrane region" description="Helical" evidence="4">
    <location>
        <begin position="6"/>
        <end position="32"/>
    </location>
</feature>